<dbReference type="EMBL" id="MK411746">
    <property type="protein sequence ID" value="QAY16196.1"/>
    <property type="molecule type" value="Genomic_DNA"/>
</dbReference>
<protein>
    <submittedName>
        <fullName evidence="2">Uncharacterized protein</fullName>
    </submittedName>
</protein>
<dbReference type="Proteomes" id="UP000289206">
    <property type="component" value="Segment"/>
</dbReference>
<evidence type="ECO:0000313" key="3">
    <source>
        <dbReference type="Proteomes" id="UP000289206"/>
    </source>
</evidence>
<feature type="transmembrane region" description="Helical" evidence="1">
    <location>
        <begin position="109"/>
        <end position="129"/>
    </location>
</feature>
<proteinExistence type="predicted"/>
<keyword evidence="1" id="KW-0472">Membrane</keyword>
<accession>A0A411CQW6</accession>
<name>A0A411CQW6_9CAUD</name>
<sequence length="157" mass="18052">MPWRRPMSKHRIDADDPFWVAPALDPDHVLCECPFGLIDPECPYCSDEDQAKLEALWAENDLRLHDCDEEFNPACGFCDLEDDVTTEGPRPPLWLRAWAWTRAWWRENWGSAIFGLILGSIINCVRGDWTWPFTAAESGVLVLCLAGLYIVWLGCRR</sequence>
<gene>
    <name evidence="2" type="primary">84</name>
    <name evidence="2" type="ORF">SEA_SONALI_84</name>
</gene>
<evidence type="ECO:0000313" key="2">
    <source>
        <dbReference type="EMBL" id="QAY16196.1"/>
    </source>
</evidence>
<organism evidence="2 3">
    <name type="scientific">Arthrobacter phage Sonali</name>
    <dbReference type="NCBI Taxonomy" id="2510495"/>
    <lineage>
        <taxon>Viruses</taxon>
        <taxon>Duplodnaviria</taxon>
        <taxon>Heunggongvirae</taxon>
        <taxon>Uroviricota</taxon>
        <taxon>Caudoviricetes</taxon>
        <taxon>Sonalivirus</taxon>
        <taxon>Sonalivirus sonali</taxon>
    </lineage>
</organism>
<feature type="transmembrane region" description="Helical" evidence="1">
    <location>
        <begin position="135"/>
        <end position="155"/>
    </location>
</feature>
<evidence type="ECO:0000256" key="1">
    <source>
        <dbReference type="SAM" id="Phobius"/>
    </source>
</evidence>
<keyword evidence="3" id="KW-1185">Reference proteome</keyword>
<reference evidence="2 3" key="1">
    <citation type="submission" date="2019-01" db="EMBL/GenBank/DDBJ databases">
        <authorList>
            <person name="Adair T.L."/>
            <person name="Lucas L.G."/>
            <person name="Young A.M."/>
            <person name="Antrich S.C."/>
            <person name="Baird A.G."/>
            <person name="Dunn E.L."/>
            <person name="Fernandes B.I."/>
            <person name="Fraley E.G."/>
            <person name="Ghanem A.X."/>
            <person name="Gilbert M.G."/>
            <person name="Morris T.B."/>
            <person name="Nortch B.D."/>
            <person name="Overcash M.E."/>
            <person name="Pavleszek K.E."/>
            <person name="Pellegrini L.I.O."/>
            <person name="Pham L.T."/>
            <person name="Rule L.S."/>
            <person name="Schultz E.M."/>
            <person name="Smith J."/>
            <person name="Thong B.J."/>
            <person name="Turner H.A."/>
            <person name="Walker G."/>
            <person name="Whitaker Z.J."/>
            <person name="Wilsey R.N."/>
            <person name="Yanney R.L."/>
            <person name="Klyczek K."/>
            <person name="Garlena R.A."/>
            <person name="Russell D.A."/>
            <person name="Pope W.H."/>
            <person name="Jacobs-Sera D."/>
            <person name="Hatfull G.F."/>
        </authorList>
    </citation>
    <scope>NUCLEOTIDE SEQUENCE [LARGE SCALE GENOMIC DNA]</scope>
</reference>
<dbReference type="KEGG" id="vg:55011175"/>
<dbReference type="RefSeq" id="YP_009819757.1">
    <property type="nucleotide sequence ID" value="NC_048152.1"/>
</dbReference>
<keyword evidence="1" id="KW-1133">Transmembrane helix</keyword>
<dbReference type="GeneID" id="55011175"/>
<keyword evidence="1" id="KW-0812">Transmembrane</keyword>